<organism evidence="1 2">
    <name type="scientific">Sphaerodactylus townsendi</name>
    <dbReference type="NCBI Taxonomy" id="933632"/>
    <lineage>
        <taxon>Eukaryota</taxon>
        <taxon>Metazoa</taxon>
        <taxon>Chordata</taxon>
        <taxon>Craniata</taxon>
        <taxon>Vertebrata</taxon>
        <taxon>Euteleostomi</taxon>
        <taxon>Lepidosauria</taxon>
        <taxon>Squamata</taxon>
        <taxon>Bifurcata</taxon>
        <taxon>Gekkota</taxon>
        <taxon>Sphaerodactylidae</taxon>
        <taxon>Sphaerodactylus</taxon>
    </lineage>
</organism>
<dbReference type="EMBL" id="CM037627">
    <property type="protein sequence ID" value="KAH7989630.1"/>
    <property type="molecule type" value="Genomic_DNA"/>
</dbReference>
<evidence type="ECO:0000313" key="1">
    <source>
        <dbReference type="EMBL" id="KAH7989630.1"/>
    </source>
</evidence>
<keyword evidence="2" id="KW-1185">Reference proteome</keyword>
<protein>
    <submittedName>
        <fullName evidence="1">Uncharacterized protein</fullName>
    </submittedName>
</protein>
<gene>
    <name evidence="1" type="ORF">K3G42_011818</name>
</gene>
<reference evidence="1" key="1">
    <citation type="submission" date="2021-08" db="EMBL/GenBank/DDBJ databases">
        <title>The first chromosome-level gecko genome reveals the dynamic sex chromosomes of Neotropical dwarf geckos (Sphaerodactylidae: Sphaerodactylus).</title>
        <authorList>
            <person name="Pinto B.J."/>
            <person name="Keating S.E."/>
            <person name="Gamble T."/>
        </authorList>
    </citation>
    <scope>NUCLEOTIDE SEQUENCE</scope>
    <source>
        <strain evidence="1">TG3544</strain>
    </source>
</reference>
<dbReference type="Proteomes" id="UP000827872">
    <property type="component" value="Linkage Group LG14"/>
</dbReference>
<sequence>MGEGGGTARDLYQGSSMPFILANCLSASSTCCKNTLSHFLVLHDLITHGNYSPVPFWEHKRPPRYFVVDGCTARKAGGGGFSSLTPLFEHQAEAPSAHAK</sequence>
<proteinExistence type="predicted"/>
<comment type="caution">
    <text evidence="1">The sequence shown here is derived from an EMBL/GenBank/DDBJ whole genome shotgun (WGS) entry which is preliminary data.</text>
</comment>
<accession>A0ACB8EAR2</accession>
<evidence type="ECO:0000313" key="2">
    <source>
        <dbReference type="Proteomes" id="UP000827872"/>
    </source>
</evidence>
<name>A0ACB8EAR2_9SAUR</name>